<evidence type="ECO:0000313" key="5">
    <source>
        <dbReference type="EMBL" id="KAG6952045.1"/>
    </source>
</evidence>
<dbReference type="Proteomes" id="UP000709295">
    <property type="component" value="Unassembled WGS sequence"/>
</dbReference>
<keyword evidence="6" id="KW-1185">Reference proteome</keyword>
<evidence type="ECO:0000256" key="1">
    <source>
        <dbReference type="ARBA" id="ARBA00022670"/>
    </source>
</evidence>
<protein>
    <recommendedName>
        <fullName evidence="4">Ubiquitin-like protease family profile domain-containing protein</fullName>
    </recommendedName>
</protein>
<evidence type="ECO:0000313" key="6">
    <source>
        <dbReference type="Proteomes" id="UP000709295"/>
    </source>
</evidence>
<comment type="caution">
    <text evidence="5">The sequence shown here is derived from an EMBL/GenBank/DDBJ whole genome shotgun (WGS) entry which is preliminary data.</text>
</comment>
<sequence length="303" mass="31238">MRVFSVFLKSYNNNATVLIPPLKKQPRKTPPKKDPLLPEKIRAPICAGAAAQRYILMPVNFDVHWGCLVIERHSKTIQLYDSVNSKKNLTRLKTVASEYEDLEVEFGDAVSEIFRTEEEEEEEAALQQVTPPATPPRRTATPDSSAATSEASESGGESGLSGASNSNSADVTTRTGQNMVRNVVQQALNSANGNSGGHSTGATPTTGAPLTSSTTTAPVSVLCVAAAGMPTTHNVVAALGPPIVPGTTASGVPVVQSMATTGLLTAPTSSTVGPVSVPVANGQSAPNVVQLLQGGAGQGVGTV</sequence>
<dbReference type="GO" id="GO:0006508">
    <property type="term" value="P:proteolysis"/>
    <property type="evidence" value="ECO:0007669"/>
    <property type="project" value="UniProtKB-KW"/>
</dbReference>
<keyword evidence="1" id="KW-0645">Protease</keyword>
<dbReference type="AlphaFoldDB" id="A0A8J5IIV4"/>
<feature type="domain" description="Ubiquitin-like protease family profile" evidence="4">
    <location>
        <begin position="53"/>
        <end position="88"/>
    </location>
</feature>
<feature type="region of interest" description="Disordered" evidence="3">
    <location>
        <begin position="189"/>
        <end position="214"/>
    </location>
</feature>
<evidence type="ECO:0000259" key="4">
    <source>
        <dbReference type="Pfam" id="PF02902"/>
    </source>
</evidence>
<evidence type="ECO:0000256" key="2">
    <source>
        <dbReference type="ARBA" id="ARBA00022801"/>
    </source>
</evidence>
<reference evidence="5" key="1">
    <citation type="submission" date="2021-01" db="EMBL/GenBank/DDBJ databases">
        <title>Phytophthora aleatoria, a newly-described species from Pinus radiata is distinct from Phytophthora cactorum isolates based on comparative genomics.</title>
        <authorList>
            <person name="Mcdougal R."/>
            <person name="Panda P."/>
            <person name="Williams N."/>
            <person name="Studholme D.J."/>
        </authorList>
    </citation>
    <scope>NUCLEOTIDE SEQUENCE</scope>
    <source>
        <strain evidence="5">NZFS 4037</strain>
    </source>
</reference>
<dbReference type="EMBL" id="JAENGY010001143">
    <property type="protein sequence ID" value="KAG6952045.1"/>
    <property type="molecule type" value="Genomic_DNA"/>
</dbReference>
<name>A0A8J5IIV4_9STRA</name>
<organism evidence="5 6">
    <name type="scientific">Phytophthora aleatoria</name>
    <dbReference type="NCBI Taxonomy" id="2496075"/>
    <lineage>
        <taxon>Eukaryota</taxon>
        <taxon>Sar</taxon>
        <taxon>Stramenopiles</taxon>
        <taxon>Oomycota</taxon>
        <taxon>Peronosporomycetes</taxon>
        <taxon>Peronosporales</taxon>
        <taxon>Peronosporaceae</taxon>
        <taxon>Phytophthora</taxon>
    </lineage>
</organism>
<feature type="region of interest" description="Disordered" evidence="3">
    <location>
        <begin position="116"/>
        <end position="172"/>
    </location>
</feature>
<keyword evidence="2" id="KW-0378">Hydrolase</keyword>
<gene>
    <name evidence="5" type="ORF">JG688_00013453</name>
</gene>
<evidence type="ECO:0000256" key="3">
    <source>
        <dbReference type="SAM" id="MobiDB-lite"/>
    </source>
</evidence>
<accession>A0A8J5IIV4</accession>
<proteinExistence type="predicted"/>
<feature type="compositionally biased region" description="Low complexity" evidence="3">
    <location>
        <begin position="136"/>
        <end position="169"/>
    </location>
</feature>
<feature type="compositionally biased region" description="Low complexity" evidence="3">
    <location>
        <begin position="200"/>
        <end position="214"/>
    </location>
</feature>
<dbReference type="Pfam" id="PF02902">
    <property type="entry name" value="Peptidase_C48"/>
    <property type="match status" value="1"/>
</dbReference>
<dbReference type="GO" id="GO:0008234">
    <property type="term" value="F:cysteine-type peptidase activity"/>
    <property type="evidence" value="ECO:0007669"/>
    <property type="project" value="InterPro"/>
</dbReference>
<dbReference type="InterPro" id="IPR003653">
    <property type="entry name" value="Peptidase_C48_C"/>
</dbReference>